<protein>
    <submittedName>
        <fullName evidence="1">Uncharacterized protein</fullName>
    </submittedName>
</protein>
<proteinExistence type="predicted"/>
<reference evidence="1" key="1">
    <citation type="submission" date="2014-05" db="EMBL/GenBank/DDBJ databases">
        <authorList>
            <person name="Chronopoulou M."/>
        </authorList>
    </citation>
    <scope>NUCLEOTIDE SEQUENCE</scope>
    <source>
        <tissue evidence="1">Whole organism</tissue>
    </source>
</reference>
<accession>A0A0K2TGX4</accession>
<organism evidence="1">
    <name type="scientific">Lepeophtheirus salmonis</name>
    <name type="common">Salmon louse</name>
    <name type="synonym">Caligus salmonis</name>
    <dbReference type="NCBI Taxonomy" id="72036"/>
    <lineage>
        <taxon>Eukaryota</taxon>
        <taxon>Metazoa</taxon>
        <taxon>Ecdysozoa</taxon>
        <taxon>Arthropoda</taxon>
        <taxon>Crustacea</taxon>
        <taxon>Multicrustacea</taxon>
        <taxon>Hexanauplia</taxon>
        <taxon>Copepoda</taxon>
        <taxon>Siphonostomatoida</taxon>
        <taxon>Caligidae</taxon>
        <taxon>Lepeophtheirus</taxon>
    </lineage>
</organism>
<dbReference type="AlphaFoldDB" id="A0A0K2TGX4"/>
<sequence length="45" mass="5259">MSSFRSTRRICAVETCTNPLNVPYFCFPTQDLRVSVKGRFKKNLF</sequence>
<evidence type="ECO:0000313" key="1">
    <source>
        <dbReference type="EMBL" id="CDW25105.1"/>
    </source>
</evidence>
<name>A0A0K2TGX4_LEPSM</name>
<dbReference type="EMBL" id="HACA01007744">
    <property type="protein sequence ID" value="CDW25105.1"/>
    <property type="molecule type" value="Transcribed_RNA"/>
</dbReference>